<feature type="coiled-coil region" evidence="11">
    <location>
        <begin position="91"/>
        <end position="118"/>
    </location>
</feature>
<comment type="subcellular location">
    <subcellularLocation>
        <location evidence="1">Membrane</location>
        <topology evidence="1">Peripheral membrane protein</topology>
    </subcellularLocation>
</comment>
<dbReference type="InterPro" id="IPR011130">
    <property type="entry name" value="SecA_preprotein_X-link_dom"/>
</dbReference>
<dbReference type="GO" id="GO:0016020">
    <property type="term" value="C:membrane"/>
    <property type="evidence" value="ECO:0007669"/>
    <property type="project" value="UniProtKB-SubCell"/>
</dbReference>
<dbReference type="SMART" id="SM00958">
    <property type="entry name" value="SecA_PP_bind"/>
    <property type="match status" value="1"/>
</dbReference>
<dbReference type="InterPro" id="IPR000185">
    <property type="entry name" value="SecA"/>
</dbReference>
<dbReference type="InterPro" id="IPR011116">
    <property type="entry name" value="SecA_Wing/Scaffold"/>
</dbReference>
<feature type="domain" description="Helicase ATP-binding" evidence="13">
    <location>
        <begin position="159"/>
        <end position="297"/>
    </location>
</feature>
<evidence type="ECO:0000256" key="2">
    <source>
        <dbReference type="ARBA" id="ARBA00007650"/>
    </source>
</evidence>
<dbReference type="InterPro" id="IPR014018">
    <property type="entry name" value="SecA_motor_DEAD"/>
</dbReference>
<dbReference type="GO" id="GO:0017038">
    <property type="term" value="P:protein import"/>
    <property type="evidence" value="ECO:0007669"/>
    <property type="project" value="InterPro"/>
</dbReference>
<dbReference type="InterPro" id="IPR014001">
    <property type="entry name" value="Helicase_ATP-bd"/>
</dbReference>
<gene>
    <name evidence="15" type="ORF">HAKA00212_LOCUS20668</name>
</gene>
<dbReference type="InterPro" id="IPR020937">
    <property type="entry name" value="SecA_CS"/>
</dbReference>
<name>A0A7S3Y5Q6_HETAK</name>
<dbReference type="Pfam" id="PF07517">
    <property type="entry name" value="SecA_DEAD"/>
    <property type="match status" value="1"/>
</dbReference>
<dbReference type="Gene3D" id="3.40.50.300">
    <property type="entry name" value="P-loop containing nucleotide triphosphate hydrolases"/>
    <property type="match status" value="2"/>
</dbReference>
<dbReference type="SUPFAM" id="SSF81886">
    <property type="entry name" value="Helical scaffold and wing domains of SecA"/>
    <property type="match status" value="1"/>
</dbReference>
<dbReference type="EMBL" id="HBIU01046025">
    <property type="protein sequence ID" value="CAE0641838.1"/>
    <property type="molecule type" value="Transcribed_RNA"/>
</dbReference>
<dbReference type="PANTHER" id="PTHR30612">
    <property type="entry name" value="SECA INNER MEMBRANE COMPONENT OF SEC PROTEIN SECRETION SYSTEM"/>
    <property type="match status" value="1"/>
</dbReference>
<dbReference type="InterPro" id="IPR044722">
    <property type="entry name" value="SecA_SF2_C"/>
</dbReference>
<dbReference type="PROSITE" id="PS51192">
    <property type="entry name" value="HELICASE_ATP_BIND_1"/>
    <property type="match status" value="1"/>
</dbReference>
<keyword evidence="7" id="KW-1278">Translocase</keyword>
<evidence type="ECO:0000256" key="11">
    <source>
        <dbReference type="SAM" id="Coils"/>
    </source>
</evidence>
<accession>A0A7S3Y5Q6</accession>
<dbReference type="InterPro" id="IPR027417">
    <property type="entry name" value="P-loop_NTPase"/>
</dbReference>
<dbReference type="GO" id="GO:0005524">
    <property type="term" value="F:ATP binding"/>
    <property type="evidence" value="ECO:0007669"/>
    <property type="project" value="UniProtKB-KW"/>
</dbReference>
<evidence type="ECO:0000256" key="6">
    <source>
        <dbReference type="ARBA" id="ARBA00022927"/>
    </source>
</evidence>
<dbReference type="PROSITE" id="PS51196">
    <property type="entry name" value="SECA_MOTOR_DEAD"/>
    <property type="match status" value="1"/>
</dbReference>
<dbReference type="GO" id="GO:0006886">
    <property type="term" value="P:intracellular protein transport"/>
    <property type="evidence" value="ECO:0007669"/>
    <property type="project" value="InterPro"/>
</dbReference>
<evidence type="ECO:0000256" key="4">
    <source>
        <dbReference type="ARBA" id="ARBA00022741"/>
    </source>
</evidence>
<evidence type="ECO:0000256" key="12">
    <source>
        <dbReference type="SAM" id="SignalP"/>
    </source>
</evidence>
<dbReference type="Pfam" id="PF07516">
    <property type="entry name" value="SecA_SW"/>
    <property type="match status" value="1"/>
</dbReference>
<evidence type="ECO:0000256" key="9">
    <source>
        <dbReference type="ARBA" id="ARBA00023136"/>
    </source>
</evidence>
<dbReference type="FunFam" id="3.90.1440.10:FF:000003">
    <property type="entry name" value="Preprotein translocase SecA subunit"/>
    <property type="match status" value="1"/>
</dbReference>
<sequence>MSRCQGHLLLFFALLAIASYVALAFTSTGGAPRRIAHRSNSIYSDITQSGMLASRRSRAMIQMGLFDSVKKSADGSSVQENISNAKLIDKYNARVEKINSLEAEIEALSDDALKERAAALRARVAGGAALDAVTEEAFALVREAAWRVLELRHYDVQLMGGLALAEGRLAEMATGEGKTLVATLPVFLHALAGRGAHVVTANDYLAKRDADLMGQVHRFLGLSVGLVQGPSTPEQRRAAYACDVTYLTNAELGFDYLRDNLAMTPGEVVQGRPFNFCLVDEADSILIDEARTPLIISEQVDGPKVKFENSAKIVNVLQKDYHYVVDEKGQTVQFTEEGMTDCANILKKDLFDPNDPWAAYLQNAVKAKELFAAGNEYIVRDGEVAIVDQFSGRVLEGRRFADGLHQALEAKEGLAITKQSKVIGTVTYQSLFKSFPVLAGMSGTAKTEAAELEEIYELEVVQVPTALPVARRDYDDVIYRTKEAKVRALLGEVARVHELGEPVLIGTTSVEDSEAVAAQLREEGIEVAVLNAKPGNIDREAEVVAQAGRVGRVTVATNMAGRGTDILLGGNPAAMARIQLRNTFAKEVASEQELAMCPDVGPGFYPAELSEAAKGLLASATEKVVASMKKGEATKDEIEELITVASEAGPSSDPAVLAVREAFNTIKAEYAKPCKEEKEKVLALGGLYVLGTEKHESRRIDNQLRGRAGRQGDPGGSRFFLSLEDETFRVFGGDRFDNILKTFRLGDDIPLEAKPITESVEKVQKQVEEYFAGIRLQVFQFDDVLNDQREAVYARRSQILASDDGQLMDGIKVFCLETANEIIPNYVTKEGTDAAKLSAKLKQFFTTITDLDEAKMSTMKMDALAPYVHERVLGALAAKAGQLDAQRAGMAASAARYLALVNYDQQWQAHLGAMAALKEGAGIKRFGGEDPLDMYKRDSFTLFQNLFNTVKLNTVYSYFIYNPQQK</sequence>
<evidence type="ECO:0000313" key="15">
    <source>
        <dbReference type="EMBL" id="CAE0641838.1"/>
    </source>
</evidence>
<keyword evidence="11" id="KW-0175">Coiled coil</keyword>
<dbReference type="Pfam" id="PF01043">
    <property type="entry name" value="SecA_PP_bind"/>
    <property type="match status" value="1"/>
</dbReference>
<protein>
    <recommendedName>
        <fullName evidence="10">Protein translocase subunit SecA</fullName>
    </recommendedName>
</protein>
<dbReference type="AlphaFoldDB" id="A0A7S3Y5Q6"/>
<dbReference type="PANTHER" id="PTHR30612:SF0">
    <property type="entry name" value="CHLOROPLAST PROTEIN-TRANSPORTING ATPASE"/>
    <property type="match status" value="1"/>
</dbReference>
<dbReference type="InterPro" id="IPR036266">
    <property type="entry name" value="SecA_Wing/Scaffold_sf"/>
</dbReference>
<keyword evidence="4 10" id="KW-0547">Nucleotide-binding</keyword>
<dbReference type="Gene3D" id="3.90.1440.10">
    <property type="entry name" value="SecA, preprotein cross-linking domain"/>
    <property type="match status" value="1"/>
</dbReference>
<dbReference type="InterPro" id="IPR036670">
    <property type="entry name" value="SecA_X-link_sf"/>
</dbReference>
<dbReference type="InterPro" id="IPR011115">
    <property type="entry name" value="SecA_DEAD"/>
</dbReference>
<keyword evidence="3 10" id="KW-0813">Transport</keyword>
<dbReference type="PROSITE" id="PS01312">
    <property type="entry name" value="SECA"/>
    <property type="match status" value="1"/>
</dbReference>
<dbReference type="PRINTS" id="PR00906">
    <property type="entry name" value="SECA"/>
</dbReference>
<feature type="domain" description="SecA family profile" evidence="14">
    <location>
        <begin position="73"/>
        <end position="752"/>
    </location>
</feature>
<dbReference type="Gene3D" id="1.10.3060.10">
    <property type="entry name" value="Helical scaffold and wing domains of SecA"/>
    <property type="match status" value="1"/>
</dbReference>
<comment type="similarity">
    <text evidence="2 10">Belongs to the SecA family.</text>
</comment>
<feature type="chain" id="PRO_5031221278" description="Protein translocase subunit SecA" evidence="12">
    <location>
        <begin position="25"/>
        <end position="966"/>
    </location>
</feature>
<reference evidence="15" key="1">
    <citation type="submission" date="2021-01" db="EMBL/GenBank/DDBJ databases">
        <authorList>
            <person name="Corre E."/>
            <person name="Pelletier E."/>
            <person name="Niang G."/>
            <person name="Scheremetjew M."/>
            <person name="Finn R."/>
            <person name="Kale V."/>
            <person name="Holt S."/>
            <person name="Cochrane G."/>
            <person name="Meng A."/>
            <person name="Brown T."/>
            <person name="Cohen L."/>
        </authorList>
    </citation>
    <scope>NUCLEOTIDE SEQUENCE</scope>
    <source>
        <strain evidence="15">CCMP3107</strain>
    </source>
</reference>
<dbReference type="HAMAP" id="MF_01382">
    <property type="entry name" value="SecA"/>
    <property type="match status" value="1"/>
</dbReference>
<keyword evidence="12" id="KW-0732">Signal</keyword>
<evidence type="ECO:0000256" key="8">
    <source>
        <dbReference type="ARBA" id="ARBA00023010"/>
    </source>
</evidence>
<evidence type="ECO:0000256" key="7">
    <source>
        <dbReference type="ARBA" id="ARBA00022967"/>
    </source>
</evidence>
<dbReference type="CDD" id="cd17928">
    <property type="entry name" value="DEXDc_SecA"/>
    <property type="match status" value="1"/>
</dbReference>
<feature type="signal peptide" evidence="12">
    <location>
        <begin position="1"/>
        <end position="24"/>
    </location>
</feature>
<evidence type="ECO:0000256" key="10">
    <source>
        <dbReference type="RuleBase" id="RU003874"/>
    </source>
</evidence>
<keyword evidence="8 10" id="KW-0811">Translocation</keyword>
<evidence type="ECO:0000259" key="13">
    <source>
        <dbReference type="PROSITE" id="PS51192"/>
    </source>
</evidence>
<keyword evidence="9" id="KW-0472">Membrane</keyword>
<dbReference type="SUPFAM" id="SSF52540">
    <property type="entry name" value="P-loop containing nucleoside triphosphate hydrolases"/>
    <property type="match status" value="2"/>
</dbReference>
<evidence type="ECO:0000259" key="14">
    <source>
        <dbReference type="PROSITE" id="PS51196"/>
    </source>
</evidence>
<evidence type="ECO:0000256" key="1">
    <source>
        <dbReference type="ARBA" id="ARBA00004170"/>
    </source>
</evidence>
<evidence type="ECO:0000256" key="5">
    <source>
        <dbReference type="ARBA" id="ARBA00022840"/>
    </source>
</evidence>
<dbReference type="CDD" id="cd18803">
    <property type="entry name" value="SF2_C_secA"/>
    <property type="match status" value="1"/>
</dbReference>
<keyword evidence="5 10" id="KW-0067">ATP-binding</keyword>
<dbReference type="GO" id="GO:0006605">
    <property type="term" value="P:protein targeting"/>
    <property type="evidence" value="ECO:0007669"/>
    <property type="project" value="InterPro"/>
</dbReference>
<dbReference type="SUPFAM" id="SSF81767">
    <property type="entry name" value="Pre-protein crosslinking domain of SecA"/>
    <property type="match status" value="1"/>
</dbReference>
<dbReference type="Pfam" id="PF21090">
    <property type="entry name" value="P-loop_SecA"/>
    <property type="match status" value="1"/>
</dbReference>
<organism evidence="15">
    <name type="scientific">Heterosigma akashiwo</name>
    <name type="common">Chromophytic alga</name>
    <name type="synonym">Heterosigma carterae</name>
    <dbReference type="NCBI Taxonomy" id="2829"/>
    <lineage>
        <taxon>Eukaryota</taxon>
        <taxon>Sar</taxon>
        <taxon>Stramenopiles</taxon>
        <taxon>Ochrophyta</taxon>
        <taxon>Raphidophyceae</taxon>
        <taxon>Chattonellales</taxon>
        <taxon>Chattonellaceae</taxon>
        <taxon>Heterosigma</taxon>
    </lineage>
</organism>
<evidence type="ECO:0000256" key="3">
    <source>
        <dbReference type="ARBA" id="ARBA00022448"/>
    </source>
</evidence>
<proteinExistence type="inferred from homology"/>
<dbReference type="SMART" id="SM00957">
    <property type="entry name" value="SecA_DEAD"/>
    <property type="match status" value="1"/>
</dbReference>
<dbReference type="NCBIfam" id="TIGR00963">
    <property type="entry name" value="secA"/>
    <property type="match status" value="1"/>
</dbReference>
<keyword evidence="6 10" id="KW-0653">Protein transport</keyword>